<evidence type="ECO:0000313" key="10">
    <source>
        <dbReference type="Proteomes" id="UP000250572"/>
    </source>
</evidence>
<dbReference type="PANTHER" id="PTHR12308">
    <property type="entry name" value="ANOCTAMIN"/>
    <property type="match status" value="1"/>
</dbReference>
<evidence type="ECO:0000256" key="7">
    <source>
        <dbReference type="SAM" id="MobiDB-lite"/>
    </source>
</evidence>
<dbReference type="GO" id="GO:0005886">
    <property type="term" value="C:plasma membrane"/>
    <property type="evidence" value="ECO:0007669"/>
    <property type="project" value="TreeGrafter"/>
</dbReference>
<dbReference type="AlphaFoldDB" id="A0A315VMK0"/>
<feature type="transmembrane region" description="Helical" evidence="6">
    <location>
        <begin position="614"/>
        <end position="643"/>
    </location>
</feature>
<feature type="transmembrane region" description="Helical" evidence="6">
    <location>
        <begin position="390"/>
        <end position="414"/>
    </location>
</feature>
<dbReference type="InterPro" id="IPR007632">
    <property type="entry name" value="Anoctamin"/>
</dbReference>
<evidence type="ECO:0000313" key="9">
    <source>
        <dbReference type="EMBL" id="PWA24790.1"/>
    </source>
</evidence>
<dbReference type="PANTHER" id="PTHR12308:SF36">
    <property type="entry name" value="ANOCTAMIN"/>
    <property type="match status" value="1"/>
</dbReference>
<evidence type="ECO:0000256" key="5">
    <source>
        <dbReference type="ARBA" id="ARBA00023136"/>
    </source>
</evidence>
<feature type="transmembrane region" description="Helical" evidence="6">
    <location>
        <begin position="269"/>
        <end position="287"/>
    </location>
</feature>
<evidence type="ECO:0000256" key="2">
    <source>
        <dbReference type="ARBA" id="ARBA00009671"/>
    </source>
</evidence>
<organism evidence="9 10">
    <name type="scientific">Gambusia affinis</name>
    <name type="common">Western mosquitofish</name>
    <name type="synonym">Heterandria affinis</name>
    <dbReference type="NCBI Taxonomy" id="33528"/>
    <lineage>
        <taxon>Eukaryota</taxon>
        <taxon>Metazoa</taxon>
        <taxon>Chordata</taxon>
        <taxon>Craniata</taxon>
        <taxon>Vertebrata</taxon>
        <taxon>Euteleostomi</taxon>
        <taxon>Actinopterygii</taxon>
        <taxon>Neopterygii</taxon>
        <taxon>Teleostei</taxon>
        <taxon>Neoteleostei</taxon>
        <taxon>Acanthomorphata</taxon>
        <taxon>Ovalentaria</taxon>
        <taxon>Atherinomorphae</taxon>
        <taxon>Cyprinodontiformes</taxon>
        <taxon>Poeciliidae</taxon>
        <taxon>Poeciliinae</taxon>
        <taxon>Gambusia</taxon>
    </lineage>
</organism>
<feature type="transmembrane region" description="Helical" evidence="6">
    <location>
        <begin position="663"/>
        <end position="685"/>
    </location>
</feature>
<evidence type="ECO:0000256" key="3">
    <source>
        <dbReference type="ARBA" id="ARBA00022692"/>
    </source>
</evidence>
<keyword evidence="5 6" id="KW-0472">Membrane</keyword>
<gene>
    <name evidence="9" type="ORF">CCH79_00010111</name>
</gene>
<comment type="subcellular location">
    <subcellularLocation>
        <location evidence="1 6">Membrane</location>
        <topology evidence="1 6">Multi-pass membrane protein</topology>
    </subcellularLocation>
</comment>
<dbReference type="Pfam" id="PF04547">
    <property type="entry name" value="Anoctamin"/>
    <property type="match status" value="1"/>
</dbReference>
<dbReference type="Proteomes" id="UP000250572">
    <property type="component" value="Unassembled WGS sequence"/>
</dbReference>
<keyword evidence="4 6" id="KW-1133">Transmembrane helix</keyword>
<evidence type="ECO:0000256" key="6">
    <source>
        <dbReference type="RuleBase" id="RU280814"/>
    </source>
</evidence>
<evidence type="ECO:0000256" key="1">
    <source>
        <dbReference type="ARBA" id="ARBA00004141"/>
    </source>
</evidence>
<comment type="similarity">
    <text evidence="2 6">Belongs to the anoctamin family.</text>
</comment>
<feature type="compositionally biased region" description="Low complexity" evidence="7">
    <location>
        <begin position="35"/>
        <end position="48"/>
    </location>
</feature>
<dbReference type="GO" id="GO:0005254">
    <property type="term" value="F:chloride channel activity"/>
    <property type="evidence" value="ECO:0007669"/>
    <property type="project" value="TreeGrafter"/>
</dbReference>
<feature type="transmembrane region" description="Helical" evidence="6">
    <location>
        <begin position="479"/>
        <end position="497"/>
    </location>
</feature>
<protein>
    <recommendedName>
        <fullName evidence="6">Anoctamin</fullName>
    </recommendedName>
</protein>
<name>A0A315VMK0_GAMAF</name>
<comment type="caution">
    <text evidence="6">Lacks conserved residue(s) required for the propagation of feature annotation.</text>
</comment>
<keyword evidence="3 6" id="KW-0812">Transmembrane</keyword>
<reference evidence="9 10" key="1">
    <citation type="journal article" date="2018" name="G3 (Bethesda)">
        <title>A High-Quality Reference Genome for the Invasive Mosquitofish Gambusia affinis Using a Chicago Library.</title>
        <authorList>
            <person name="Hoffberg S.L."/>
            <person name="Troendle N.J."/>
            <person name="Glenn T.C."/>
            <person name="Mahmud O."/>
            <person name="Louha S."/>
            <person name="Chalopin D."/>
            <person name="Bennetzen J.L."/>
            <person name="Mauricio R."/>
        </authorList>
    </citation>
    <scope>NUCLEOTIDE SEQUENCE [LARGE SCALE GENOMIC DNA]</scope>
    <source>
        <strain evidence="9">NE01/NJP1002.9</strain>
        <tissue evidence="9">Muscle</tissue>
    </source>
</reference>
<proteinExistence type="inferred from homology"/>
<accession>A0A315VMK0</accession>
<dbReference type="STRING" id="33528.ENSGAFP00000032507"/>
<comment type="caution">
    <text evidence="9">The sequence shown here is derived from an EMBL/GenBank/DDBJ whole genome shotgun (WGS) entry which is preliminary data.</text>
</comment>
<feature type="transmembrane region" description="Helical" evidence="6">
    <location>
        <begin position="570"/>
        <end position="593"/>
    </location>
</feature>
<dbReference type="EMBL" id="NHOQ01001396">
    <property type="protein sequence ID" value="PWA24790.1"/>
    <property type="molecule type" value="Genomic_DNA"/>
</dbReference>
<feature type="domain" description="Anoctamin transmembrane" evidence="8">
    <location>
        <begin position="252"/>
        <end position="697"/>
    </location>
</feature>
<sequence length="775" mass="87304">MKPGRWMSCCGDLGGQSLTMSTAADDEGVPGGRGEPAQQQGGEAAGGRLPSKLSASSFTPGWTKVSCPCCASERVEPLVRVRLGPKVVPETKRWLIKLIGAPQKDGGAGLLAHPGEDATGNIIMLSAPRCTLLRATEELGLCKIYNNNEMEAFAYNDRDNFRDSDNMEVFLTLAERQYIIKYELDGLRAQKDLRIPGMPDSRTLQKRDNIWQKLGQAGVIVDTFPLHNPGKLKDLGESWYSGNQLVQPLDKVNEYFGSSVAFYFSFLDFYTWSLLPPAILGLFIAYFSREVQREMLQSVSGSQQEEAQDEPEPLISGHMLQAVFSMLWSTVVIEMWKRRSSSLSYHWGTLNLAERFAEPRPGFHGDLGVNPVTGRVEPLFPEWKRDLRMALVSVPVVGLFLGLVVLGMMCFYWAEARVQWLHKDWNSMISQTFLYVPSVLHIVYTNMLANLYRTVANSLTEYENHREQSAYDNHLTGKILVFTFFNNFAVLFHIAFFKQDVPLLRKRLASLLIISQLVNQVTEVVIPFLVDRFISAPHRSESEDDPEEDKFRNQGTLPTFPGLFAEYIELLVQFGYLSLFSCVFPLTAVLLLLNNLTEIRSDAYKICKLFRKPFCPPVASMGVWKVAFEVLSFVSVVSNAWLLLLSPRLQKMSQEAGMSSSNLLMGAVMVEHVLIVAKVIIAALIPDEPDWIRKKREHIEYTSMQALRQQFYGPNSINLKVQLRATSQGLCSGFNHLLTAKQPARPQRERPRSQHLLQHVAAVVLSQRQDLGLVL</sequence>
<keyword evidence="10" id="KW-1185">Reference proteome</keyword>
<feature type="region of interest" description="Disordered" evidence="7">
    <location>
        <begin position="20"/>
        <end position="52"/>
    </location>
</feature>
<evidence type="ECO:0000259" key="8">
    <source>
        <dbReference type="Pfam" id="PF04547"/>
    </source>
</evidence>
<evidence type="ECO:0000256" key="4">
    <source>
        <dbReference type="ARBA" id="ARBA00022989"/>
    </source>
</evidence>
<dbReference type="InterPro" id="IPR049452">
    <property type="entry name" value="Anoctamin_TM"/>
</dbReference>